<dbReference type="PROSITE" id="PS51194">
    <property type="entry name" value="HELICASE_CTER"/>
    <property type="match status" value="1"/>
</dbReference>
<dbReference type="Pfam" id="PF00270">
    <property type="entry name" value="DEAD"/>
    <property type="match status" value="1"/>
</dbReference>
<dbReference type="SMART" id="SM00490">
    <property type="entry name" value="HELICc"/>
    <property type="match status" value="1"/>
</dbReference>
<name>A0ABV3L271_9RHOB</name>
<dbReference type="Pfam" id="PF00271">
    <property type="entry name" value="Helicase_C"/>
    <property type="match status" value="1"/>
</dbReference>
<dbReference type="SMART" id="SM00487">
    <property type="entry name" value="DEXDc"/>
    <property type="match status" value="1"/>
</dbReference>
<dbReference type="Gene3D" id="3.40.50.300">
    <property type="entry name" value="P-loop containing nucleotide triphosphate hydrolases"/>
    <property type="match status" value="2"/>
</dbReference>
<dbReference type="SUPFAM" id="SSF52540">
    <property type="entry name" value="P-loop containing nucleoside triphosphate hydrolases"/>
    <property type="match status" value="1"/>
</dbReference>
<feature type="region of interest" description="Disordered" evidence="7">
    <location>
        <begin position="367"/>
        <end position="424"/>
    </location>
</feature>
<dbReference type="InterPro" id="IPR027417">
    <property type="entry name" value="P-loop_NTPase"/>
</dbReference>
<evidence type="ECO:0000259" key="9">
    <source>
        <dbReference type="PROSITE" id="PS51194"/>
    </source>
</evidence>
<dbReference type="PROSITE" id="PS51192">
    <property type="entry name" value="HELICASE_ATP_BIND_1"/>
    <property type="match status" value="1"/>
</dbReference>
<dbReference type="InterPro" id="IPR014014">
    <property type="entry name" value="RNA_helicase_DEAD_Q_motif"/>
</dbReference>
<dbReference type="CDD" id="cd18787">
    <property type="entry name" value="SF2_C_DEAD"/>
    <property type="match status" value="1"/>
</dbReference>
<evidence type="ECO:0000256" key="5">
    <source>
        <dbReference type="ARBA" id="ARBA00038437"/>
    </source>
</evidence>
<dbReference type="EMBL" id="JBFBVU010000002">
    <property type="protein sequence ID" value="MEV8465621.1"/>
    <property type="molecule type" value="Genomic_DNA"/>
</dbReference>
<feature type="compositionally biased region" description="Basic residues" evidence="7">
    <location>
        <begin position="413"/>
        <end position="424"/>
    </location>
</feature>
<evidence type="ECO:0000259" key="8">
    <source>
        <dbReference type="PROSITE" id="PS51192"/>
    </source>
</evidence>
<proteinExistence type="inferred from homology"/>
<dbReference type="RefSeq" id="WP_366191207.1">
    <property type="nucleotide sequence ID" value="NZ_JBFBVU010000002.1"/>
</dbReference>
<keyword evidence="4" id="KW-0067">ATP-binding</keyword>
<dbReference type="EC" id="3.6.4.-" evidence="11"/>
<dbReference type="InterPro" id="IPR044742">
    <property type="entry name" value="DEAD/DEAH_RhlB"/>
</dbReference>
<dbReference type="InterPro" id="IPR011545">
    <property type="entry name" value="DEAD/DEAH_box_helicase_dom"/>
</dbReference>
<evidence type="ECO:0000313" key="11">
    <source>
        <dbReference type="EMBL" id="MEV8465621.1"/>
    </source>
</evidence>
<evidence type="ECO:0000259" key="10">
    <source>
        <dbReference type="PROSITE" id="PS51195"/>
    </source>
</evidence>
<dbReference type="InterPro" id="IPR050079">
    <property type="entry name" value="DEAD_box_RNA_helicase"/>
</dbReference>
<evidence type="ECO:0000256" key="7">
    <source>
        <dbReference type="SAM" id="MobiDB-lite"/>
    </source>
</evidence>
<dbReference type="CDD" id="cd00268">
    <property type="entry name" value="DEADc"/>
    <property type="match status" value="1"/>
</dbReference>
<evidence type="ECO:0000256" key="3">
    <source>
        <dbReference type="ARBA" id="ARBA00022806"/>
    </source>
</evidence>
<protein>
    <submittedName>
        <fullName evidence="11">DEAD/DEAH box helicase</fullName>
        <ecNumber evidence="11">3.6.4.-</ecNumber>
    </submittedName>
</protein>
<feature type="domain" description="Helicase ATP-binding" evidence="8">
    <location>
        <begin position="32"/>
        <end position="207"/>
    </location>
</feature>
<dbReference type="Proteomes" id="UP001553161">
    <property type="component" value="Unassembled WGS sequence"/>
</dbReference>
<comment type="similarity">
    <text evidence="5">Belongs to the DEAD box helicase family.</text>
</comment>
<dbReference type="PANTHER" id="PTHR47959:SF13">
    <property type="entry name" value="ATP-DEPENDENT RNA HELICASE RHLE"/>
    <property type="match status" value="1"/>
</dbReference>
<evidence type="ECO:0000313" key="12">
    <source>
        <dbReference type="Proteomes" id="UP001553161"/>
    </source>
</evidence>
<accession>A0ABV3L271</accession>
<dbReference type="InterPro" id="IPR001650">
    <property type="entry name" value="Helicase_C-like"/>
</dbReference>
<comment type="caution">
    <text evidence="11">The sequence shown here is derived from an EMBL/GenBank/DDBJ whole genome shotgun (WGS) entry which is preliminary data.</text>
</comment>
<evidence type="ECO:0000256" key="1">
    <source>
        <dbReference type="ARBA" id="ARBA00022741"/>
    </source>
</evidence>
<feature type="compositionally biased region" description="Gly residues" evidence="7">
    <location>
        <begin position="383"/>
        <end position="402"/>
    </location>
</feature>
<dbReference type="PROSITE" id="PS51195">
    <property type="entry name" value="Q_MOTIF"/>
    <property type="match status" value="1"/>
</dbReference>
<keyword evidence="3 11" id="KW-0347">Helicase</keyword>
<feature type="domain" description="DEAD-box RNA helicase Q" evidence="10">
    <location>
        <begin position="1"/>
        <end position="29"/>
    </location>
</feature>
<keyword evidence="12" id="KW-1185">Reference proteome</keyword>
<gene>
    <name evidence="11" type="ORF">AB0T83_02350</name>
</gene>
<dbReference type="PANTHER" id="PTHR47959">
    <property type="entry name" value="ATP-DEPENDENT RNA HELICASE RHLE-RELATED"/>
    <property type="match status" value="1"/>
</dbReference>
<dbReference type="GO" id="GO:0004386">
    <property type="term" value="F:helicase activity"/>
    <property type="evidence" value="ECO:0007669"/>
    <property type="project" value="UniProtKB-KW"/>
</dbReference>
<evidence type="ECO:0000256" key="2">
    <source>
        <dbReference type="ARBA" id="ARBA00022801"/>
    </source>
</evidence>
<reference evidence="11 12" key="1">
    <citation type="submission" date="2024-07" db="EMBL/GenBank/DDBJ databases">
        <authorList>
            <person name="Kang M."/>
        </authorList>
    </citation>
    <scope>NUCLEOTIDE SEQUENCE [LARGE SCALE GENOMIC DNA]</scope>
    <source>
        <strain evidence="11 12">DFM31</strain>
    </source>
</reference>
<sequence>MDFDMLGLAPRLVAKLKDLGITDPTPIQTQAIPHAMNGRDVMGLAQTGTGKTAAFGLPLLHVISGMGSKPAPKSVRGLVLAPTRELAKQIADNLMAYSAGGHVRIGLVVGGVSINAQIKRLERGTDILVATPGRLLDLLDRKAVFLDQTRFLVLDEADQMLDLGFIHALRKIAPLLAPERQTMLFSATMPKQMAELSNAYLTDAVRVAVSPPGKAADKVDQSIHFVAKAGKTDLLIDLMRKHNEDRALVFVRTKHGADRLARHLEKAGFATSAIHGNRSQGQRDRAITAFKAGQIKVLVATDVAARGIDIPDVRHVYNYDLPNVADNYVHRIGRTARAGADGWAVAFCAPDEMGELRDIERTMKTSIPVAGGTPWEDVSPPARGGGGKGRGGPRPGRGGGKPQGSSKPAGARSRSRRKGPRKAA</sequence>
<dbReference type="InterPro" id="IPR014001">
    <property type="entry name" value="Helicase_ATP-bd"/>
</dbReference>
<organism evidence="11 12">
    <name type="scientific">Meridianimarinicoccus marinus</name>
    <dbReference type="NCBI Taxonomy" id="3231483"/>
    <lineage>
        <taxon>Bacteria</taxon>
        <taxon>Pseudomonadati</taxon>
        <taxon>Pseudomonadota</taxon>
        <taxon>Alphaproteobacteria</taxon>
        <taxon>Rhodobacterales</taxon>
        <taxon>Paracoccaceae</taxon>
        <taxon>Meridianimarinicoccus</taxon>
    </lineage>
</organism>
<feature type="domain" description="Helicase C-terminal" evidence="9">
    <location>
        <begin position="218"/>
        <end position="381"/>
    </location>
</feature>
<evidence type="ECO:0000256" key="4">
    <source>
        <dbReference type="ARBA" id="ARBA00022840"/>
    </source>
</evidence>
<keyword evidence="2 11" id="KW-0378">Hydrolase</keyword>
<keyword evidence="1" id="KW-0547">Nucleotide-binding</keyword>
<evidence type="ECO:0000256" key="6">
    <source>
        <dbReference type="PROSITE-ProRule" id="PRU00552"/>
    </source>
</evidence>
<feature type="short sequence motif" description="Q motif" evidence="6">
    <location>
        <begin position="1"/>
        <end position="29"/>
    </location>
</feature>
<dbReference type="GO" id="GO:0016787">
    <property type="term" value="F:hydrolase activity"/>
    <property type="evidence" value="ECO:0007669"/>
    <property type="project" value="UniProtKB-KW"/>
</dbReference>